<accession>A0AAX6P2J2</accession>
<dbReference type="KEGG" id="hgl:101708968"/>
<dbReference type="RefSeq" id="XP_004842229.1">
    <property type="nucleotide sequence ID" value="XM_004842172.3"/>
</dbReference>
<evidence type="ECO:0000313" key="2">
    <source>
        <dbReference type="Proteomes" id="UP000694906"/>
    </source>
</evidence>
<protein>
    <submittedName>
        <fullName evidence="3">Uncharacterized protein LOC101708968</fullName>
    </submittedName>
</protein>
<feature type="compositionally biased region" description="Pro residues" evidence="1">
    <location>
        <begin position="16"/>
        <end position="25"/>
    </location>
</feature>
<dbReference type="GeneID" id="101708968"/>
<feature type="compositionally biased region" description="Low complexity" evidence="1">
    <location>
        <begin position="26"/>
        <end position="40"/>
    </location>
</feature>
<name>A0AAX6P2J2_HETGA</name>
<gene>
    <name evidence="3" type="primary">LOC101708968</name>
</gene>
<feature type="compositionally biased region" description="Basic and acidic residues" evidence="1">
    <location>
        <begin position="140"/>
        <end position="160"/>
    </location>
</feature>
<proteinExistence type="predicted"/>
<dbReference type="Proteomes" id="UP000694906">
    <property type="component" value="Unplaced"/>
</dbReference>
<dbReference type="AlphaFoldDB" id="A0AAX6P2J2"/>
<feature type="compositionally biased region" description="Low complexity" evidence="1">
    <location>
        <begin position="55"/>
        <end position="76"/>
    </location>
</feature>
<evidence type="ECO:0000256" key="1">
    <source>
        <dbReference type="SAM" id="MobiDB-lite"/>
    </source>
</evidence>
<feature type="compositionally biased region" description="Basic residues" evidence="1">
    <location>
        <begin position="1"/>
        <end position="14"/>
    </location>
</feature>
<sequence length="207" mass="21702">MRRGARGARARSLPRRLPPPLPVGMPAPGARSLEAAGSAGRPRRASPCARGPPELGLAGVRLRAAASAPRPRSPARQCGVREAGDWWSATAAGAWSSGRGGASRGWAAQPGTSGPVPQDGRGARFGSEWEFSASGPAGPRQRDALRPRLRRGSQEARTSRPWEPSVPQLPAMALDPASQQTTGGRAPLRFRLWKSGFLGGLSCPLLK</sequence>
<feature type="region of interest" description="Disordered" evidence="1">
    <location>
        <begin position="1"/>
        <end position="183"/>
    </location>
</feature>
<reference evidence="3" key="1">
    <citation type="submission" date="2025-08" db="UniProtKB">
        <authorList>
            <consortium name="RefSeq"/>
        </authorList>
    </citation>
    <scope>IDENTIFICATION</scope>
</reference>
<feature type="compositionally biased region" description="Low complexity" evidence="1">
    <location>
        <begin position="85"/>
        <end position="97"/>
    </location>
</feature>
<keyword evidence="2" id="KW-1185">Reference proteome</keyword>
<evidence type="ECO:0000313" key="3">
    <source>
        <dbReference type="RefSeq" id="XP_004842229.1"/>
    </source>
</evidence>
<organism evidence="2 3">
    <name type="scientific">Heterocephalus glaber</name>
    <name type="common">Naked mole rat</name>
    <dbReference type="NCBI Taxonomy" id="10181"/>
    <lineage>
        <taxon>Eukaryota</taxon>
        <taxon>Metazoa</taxon>
        <taxon>Chordata</taxon>
        <taxon>Craniata</taxon>
        <taxon>Vertebrata</taxon>
        <taxon>Euteleostomi</taxon>
        <taxon>Mammalia</taxon>
        <taxon>Eutheria</taxon>
        <taxon>Euarchontoglires</taxon>
        <taxon>Glires</taxon>
        <taxon>Rodentia</taxon>
        <taxon>Hystricomorpha</taxon>
        <taxon>Bathyergidae</taxon>
        <taxon>Heterocephalus</taxon>
    </lineage>
</organism>